<keyword evidence="2" id="KW-0808">Transferase</keyword>
<dbReference type="Gene3D" id="3.40.630.30">
    <property type="match status" value="1"/>
</dbReference>
<protein>
    <submittedName>
        <fullName evidence="2">Putative acetyltransferase</fullName>
    </submittedName>
</protein>
<evidence type="ECO:0000259" key="1">
    <source>
        <dbReference type="PROSITE" id="PS51186"/>
    </source>
</evidence>
<dbReference type="Pfam" id="PF00583">
    <property type="entry name" value="Acetyltransf_1"/>
    <property type="match status" value="1"/>
</dbReference>
<reference evidence="2 3" key="1">
    <citation type="submission" date="2019-03" db="EMBL/GenBank/DDBJ databases">
        <title>Genomic Encyclopedia of Type Strains, Phase IV (KMG-IV): sequencing the most valuable type-strain genomes for metagenomic binning, comparative biology and taxonomic classification.</title>
        <authorList>
            <person name="Goeker M."/>
        </authorList>
    </citation>
    <scope>NUCLEOTIDE SEQUENCE [LARGE SCALE GENOMIC DNA]</scope>
    <source>
        <strain evidence="2 3">DSM 104836</strain>
    </source>
</reference>
<feature type="domain" description="N-acetyltransferase" evidence="1">
    <location>
        <begin position="26"/>
        <end position="166"/>
    </location>
</feature>
<dbReference type="AlphaFoldDB" id="A0A4R3JPR3"/>
<dbReference type="EMBL" id="SLZU01000001">
    <property type="protein sequence ID" value="TCS67654.1"/>
    <property type="molecule type" value="Genomic_DNA"/>
</dbReference>
<dbReference type="RefSeq" id="WP_435312643.1">
    <property type="nucleotide sequence ID" value="NZ_CBDUOC010000181.1"/>
</dbReference>
<dbReference type="PROSITE" id="PS51186">
    <property type="entry name" value="GNAT"/>
    <property type="match status" value="1"/>
</dbReference>
<dbReference type="Proteomes" id="UP000295696">
    <property type="component" value="Unassembled WGS sequence"/>
</dbReference>
<organism evidence="2 3">
    <name type="scientific">Primorskyibacter sedentarius</name>
    <dbReference type="NCBI Taxonomy" id="745311"/>
    <lineage>
        <taxon>Bacteria</taxon>
        <taxon>Pseudomonadati</taxon>
        <taxon>Pseudomonadota</taxon>
        <taxon>Alphaproteobacteria</taxon>
        <taxon>Rhodobacterales</taxon>
        <taxon>Roseobacteraceae</taxon>
        <taxon>Primorskyibacter</taxon>
    </lineage>
</organism>
<name>A0A4R3JPR3_9RHOB</name>
<keyword evidence="3" id="KW-1185">Reference proteome</keyword>
<dbReference type="SUPFAM" id="SSF55729">
    <property type="entry name" value="Acyl-CoA N-acyltransferases (Nat)"/>
    <property type="match status" value="1"/>
</dbReference>
<evidence type="ECO:0000313" key="2">
    <source>
        <dbReference type="EMBL" id="TCS67654.1"/>
    </source>
</evidence>
<evidence type="ECO:0000313" key="3">
    <source>
        <dbReference type="Proteomes" id="UP000295696"/>
    </source>
</evidence>
<dbReference type="GO" id="GO:0016747">
    <property type="term" value="F:acyltransferase activity, transferring groups other than amino-acyl groups"/>
    <property type="evidence" value="ECO:0007669"/>
    <property type="project" value="InterPro"/>
</dbReference>
<gene>
    <name evidence="2" type="ORF">EDD52_101757</name>
</gene>
<dbReference type="InterPro" id="IPR016181">
    <property type="entry name" value="Acyl_CoA_acyltransferase"/>
</dbReference>
<comment type="caution">
    <text evidence="2">The sequence shown here is derived from an EMBL/GenBank/DDBJ whole genome shotgun (WGS) entry which is preliminary data.</text>
</comment>
<proteinExistence type="predicted"/>
<dbReference type="CDD" id="cd04301">
    <property type="entry name" value="NAT_SF"/>
    <property type="match status" value="1"/>
</dbReference>
<sequence length="180" mass="19790">MMQGEMSGCAVRPYLQQRPLTIRRPGFLREMRGSELAQADQLLQAAFGGPDEAALVRRLRADRALAGEQVLPFEDRIVGYAALSEMRSPQGWLCLAPIAIAPDFQGFGHGRRMVGMLAEWARRSGVFLVVLGDPAFYRRCGFSSERAAKLRAPYPASHLLLAGPGDAVPEETLEYPRAFG</sequence>
<accession>A0A4R3JPR3</accession>
<dbReference type="InterPro" id="IPR000182">
    <property type="entry name" value="GNAT_dom"/>
</dbReference>